<protein>
    <submittedName>
        <fullName evidence="2">Beta-lactamase</fullName>
    </submittedName>
</protein>
<dbReference type="InterPro" id="IPR050789">
    <property type="entry name" value="Diverse_Enzym_Activities"/>
</dbReference>
<dbReference type="Proteomes" id="UP000000787">
    <property type="component" value="Chromosome"/>
</dbReference>
<gene>
    <name evidence="2" type="ordered locus">Haur_1949</name>
</gene>
<accession>A9AUR5</accession>
<keyword evidence="3" id="KW-1185">Reference proteome</keyword>
<dbReference type="STRING" id="316274.Haur_1949"/>
<dbReference type="PANTHER" id="PTHR43283:SF7">
    <property type="entry name" value="BETA-LACTAMASE-RELATED DOMAIN-CONTAINING PROTEIN"/>
    <property type="match status" value="1"/>
</dbReference>
<dbReference type="AlphaFoldDB" id="A9AUR5"/>
<dbReference type="BioCyc" id="HAUR316274:GHYA-1978-MONOMER"/>
<dbReference type="SUPFAM" id="SSF56601">
    <property type="entry name" value="beta-lactamase/transpeptidase-like"/>
    <property type="match status" value="1"/>
</dbReference>
<dbReference type="Pfam" id="PF00144">
    <property type="entry name" value="Beta-lactamase"/>
    <property type="match status" value="1"/>
</dbReference>
<evidence type="ECO:0000259" key="1">
    <source>
        <dbReference type="Pfam" id="PF00144"/>
    </source>
</evidence>
<evidence type="ECO:0000313" key="3">
    <source>
        <dbReference type="Proteomes" id="UP000000787"/>
    </source>
</evidence>
<dbReference type="KEGG" id="hau:Haur_1949"/>
<evidence type="ECO:0000313" key="2">
    <source>
        <dbReference type="EMBL" id="ABX04592.1"/>
    </source>
</evidence>
<dbReference type="EMBL" id="CP000875">
    <property type="protein sequence ID" value="ABX04592.1"/>
    <property type="molecule type" value="Genomic_DNA"/>
</dbReference>
<dbReference type="InterPro" id="IPR001466">
    <property type="entry name" value="Beta-lactam-related"/>
</dbReference>
<name>A9AUR5_HERA2</name>
<feature type="domain" description="Beta-lactamase-related" evidence="1">
    <location>
        <begin position="40"/>
        <end position="299"/>
    </location>
</feature>
<dbReference type="HOGENOM" id="CLU_030169_3_1_0"/>
<sequence length="486" mass="54037">MFPISDYKLPRATPEAQGIASAALLQFIEAMDTHVNQIHSLMLLRHGHVVAEAWWSPYAPAYPQLLFSLSKSFTATAVGLAIAEGYFAIDDPVISFFPEHTPAECSPMLAAMRVRDLLSMATGHADDPWVSMISRQDGNWIKGFLETPVVYAPGTHFVYNTSATYMLSAIVQQTTTIRLDEYLKPRLFEPLGIEHVDWHISPQGITLGGIGLSLTTEAVARFGQLYLQKGCWNGIQLLPEAWVGQASAMQIINGADPHSDWAQGYGYQFWRCRHGAYRGDGVFGQYCIVMPEQDAVLVITGGVDVFAMQQPLNLVWEYLLPAMQAERLIDDTLAQRQLTEKLANLQVPTIHGESSAAIAQHVSGRSYQVDSNSFMIERISFDFSATGCSVVVQTATATETIVCGYRTWSLGRSSLFAQHFFDDTPVMAYGAWTAPDRFTMVVRLYQTPFVYTMEYHFVDAELLMTIQINVSFDSLAPLVLTARQVT</sequence>
<dbReference type="PANTHER" id="PTHR43283">
    <property type="entry name" value="BETA-LACTAMASE-RELATED"/>
    <property type="match status" value="1"/>
</dbReference>
<dbReference type="Gene3D" id="3.40.710.10">
    <property type="entry name" value="DD-peptidase/beta-lactamase superfamily"/>
    <property type="match status" value="1"/>
</dbReference>
<organism evidence="2 3">
    <name type="scientific">Herpetosiphon aurantiacus (strain ATCC 23779 / DSM 785 / 114-95)</name>
    <dbReference type="NCBI Taxonomy" id="316274"/>
    <lineage>
        <taxon>Bacteria</taxon>
        <taxon>Bacillati</taxon>
        <taxon>Chloroflexota</taxon>
        <taxon>Chloroflexia</taxon>
        <taxon>Herpetosiphonales</taxon>
        <taxon>Herpetosiphonaceae</taxon>
        <taxon>Herpetosiphon</taxon>
    </lineage>
</organism>
<dbReference type="InterPro" id="IPR012338">
    <property type="entry name" value="Beta-lactam/transpept-like"/>
</dbReference>
<dbReference type="InParanoid" id="A9AUR5"/>
<dbReference type="eggNOG" id="COG1680">
    <property type="taxonomic scope" value="Bacteria"/>
</dbReference>
<proteinExistence type="predicted"/>
<reference evidence="2 3" key="1">
    <citation type="journal article" date="2011" name="Stand. Genomic Sci.">
        <title>Complete genome sequence of the filamentous gliding predatory bacterium Herpetosiphon aurantiacus type strain (114-95(T)).</title>
        <authorList>
            <person name="Kiss H."/>
            <person name="Nett M."/>
            <person name="Domin N."/>
            <person name="Martin K."/>
            <person name="Maresca J.A."/>
            <person name="Copeland A."/>
            <person name="Lapidus A."/>
            <person name="Lucas S."/>
            <person name="Berry K.W."/>
            <person name="Glavina Del Rio T."/>
            <person name="Dalin E."/>
            <person name="Tice H."/>
            <person name="Pitluck S."/>
            <person name="Richardson P."/>
            <person name="Bruce D."/>
            <person name="Goodwin L."/>
            <person name="Han C."/>
            <person name="Detter J.C."/>
            <person name="Schmutz J."/>
            <person name="Brettin T."/>
            <person name="Land M."/>
            <person name="Hauser L."/>
            <person name="Kyrpides N.C."/>
            <person name="Ivanova N."/>
            <person name="Goker M."/>
            <person name="Woyke T."/>
            <person name="Klenk H.P."/>
            <person name="Bryant D.A."/>
        </authorList>
    </citation>
    <scope>NUCLEOTIDE SEQUENCE [LARGE SCALE GENOMIC DNA]</scope>
    <source>
        <strain evidence="3">ATCC 23779 / DSM 785 / 114-95</strain>
    </source>
</reference>